<proteinExistence type="predicted"/>
<feature type="domain" description="CHRD" evidence="1">
    <location>
        <begin position="33"/>
        <end position="152"/>
    </location>
</feature>
<dbReference type="PROSITE" id="PS50933">
    <property type="entry name" value="CHRD"/>
    <property type="match status" value="1"/>
</dbReference>
<reference evidence="2 3" key="1">
    <citation type="submission" date="2018-08" db="EMBL/GenBank/DDBJ databases">
        <title>Genomic Encyclopedia of Type Strains, Phase IV (KMG-IV): sequencing the most valuable type-strain genomes for metagenomic binning, comparative biology and taxonomic classification.</title>
        <authorList>
            <person name="Goeker M."/>
        </authorList>
    </citation>
    <scope>NUCLEOTIDE SEQUENCE [LARGE SCALE GENOMIC DNA]</scope>
    <source>
        <strain evidence="2 3">BW863</strain>
    </source>
</reference>
<evidence type="ECO:0000313" key="3">
    <source>
        <dbReference type="Proteomes" id="UP000256900"/>
    </source>
</evidence>
<dbReference type="OrthoDB" id="571052at2"/>
<gene>
    <name evidence="2" type="ORF">DES32_1060</name>
</gene>
<name>A0A3D9Z020_9HYPH</name>
<evidence type="ECO:0000313" key="2">
    <source>
        <dbReference type="EMBL" id="REF87438.1"/>
    </source>
</evidence>
<keyword evidence="3" id="KW-1185">Reference proteome</keyword>
<dbReference type="Proteomes" id="UP000256900">
    <property type="component" value="Unassembled WGS sequence"/>
</dbReference>
<organism evidence="2 3">
    <name type="scientific">Methylovirgula ligni</name>
    <dbReference type="NCBI Taxonomy" id="569860"/>
    <lineage>
        <taxon>Bacteria</taxon>
        <taxon>Pseudomonadati</taxon>
        <taxon>Pseudomonadota</taxon>
        <taxon>Alphaproteobacteria</taxon>
        <taxon>Hyphomicrobiales</taxon>
        <taxon>Beijerinckiaceae</taxon>
        <taxon>Methylovirgula</taxon>
    </lineage>
</organism>
<comment type="caution">
    <text evidence="2">The sequence shown here is derived from an EMBL/GenBank/DDBJ whole genome shotgun (WGS) entry which is preliminary data.</text>
</comment>
<dbReference type="EMBL" id="QUMO01000002">
    <property type="protein sequence ID" value="REF87438.1"/>
    <property type="molecule type" value="Genomic_DNA"/>
</dbReference>
<evidence type="ECO:0000259" key="1">
    <source>
        <dbReference type="PROSITE" id="PS50933"/>
    </source>
</evidence>
<sequence length="153" mass="15651">MTAFLLRLAPSRRTALGGLAAALLLGLSPAAAETYTLLASLSSASEVPPNDSKATGSLTATYDTTTKKLSWTVTYSGLTSAPFAAHFHGPAGPGKEAPVEVPVPVGSSPIHGAATLTPAQEKDLLDGNVYFNIHTQANPKGEIRGQVSQAQPG</sequence>
<accession>A0A3D9Z020</accession>
<dbReference type="SMART" id="SM00754">
    <property type="entry name" value="CHRD"/>
    <property type="match status" value="1"/>
</dbReference>
<dbReference type="AlphaFoldDB" id="A0A3D9Z020"/>
<dbReference type="Pfam" id="PF07452">
    <property type="entry name" value="CHRD"/>
    <property type="match status" value="1"/>
</dbReference>
<dbReference type="RefSeq" id="WP_115835640.1">
    <property type="nucleotide sequence ID" value="NZ_CP025086.1"/>
</dbReference>
<protein>
    <submittedName>
        <fullName evidence="2">CHRD domain-containing protein</fullName>
    </submittedName>
</protein>
<dbReference type="InterPro" id="IPR010895">
    <property type="entry name" value="CHRD"/>
</dbReference>